<dbReference type="HOGENOM" id="CLU_2583166_0_0_7"/>
<reference evidence="3 4" key="1">
    <citation type="journal article" date="2014" name="Nature">
        <title>An environmental bacterial taxon with a large and distinct metabolic repertoire.</title>
        <authorList>
            <person name="Wilson M.C."/>
            <person name="Mori T."/>
            <person name="Ruckert C."/>
            <person name="Uria A.R."/>
            <person name="Helf M.J."/>
            <person name="Takada K."/>
            <person name="Gernert C."/>
            <person name="Steffens U.A."/>
            <person name="Heycke N."/>
            <person name="Schmitt S."/>
            <person name="Rinke C."/>
            <person name="Helfrich E.J."/>
            <person name="Brachmann A.O."/>
            <person name="Gurgui C."/>
            <person name="Wakimoto T."/>
            <person name="Kracht M."/>
            <person name="Crusemann M."/>
            <person name="Hentschel U."/>
            <person name="Abe I."/>
            <person name="Matsunaga S."/>
            <person name="Kalinowski J."/>
            <person name="Takeyama H."/>
            <person name="Piel J."/>
        </authorList>
    </citation>
    <scope>NUCLEOTIDE SEQUENCE [LARGE SCALE GENOMIC DNA]</scope>
    <source>
        <strain evidence="4">TSY1</strain>
        <plasmid evidence="3">pTSY</plasmid>
    </source>
</reference>
<gene>
    <name evidence="3" type="ORF">ETSY1_46770</name>
</gene>
<keyword evidence="2" id="KW-0472">Membrane</keyword>
<protein>
    <submittedName>
        <fullName evidence="3">Uncharacterized protein</fullName>
    </submittedName>
</protein>
<name>W4M0A1_ENTF1</name>
<evidence type="ECO:0000313" key="3">
    <source>
        <dbReference type="EMBL" id="ETX03578.1"/>
    </source>
</evidence>
<geneLocation type="plasmid" evidence="3">
    <name>pTSY</name>
</geneLocation>
<accession>W4M0A1</accession>
<dbReference type="EMBL" id="AZHW01000025">
    <property type="protein sequence ID" value="ETX03578.1"/>
    <property type="molecule type" value="Genomic_DNA"/>
</dbReference>
<sequence>MEETTVIVCAAQGLIGIRWYGLVALFAMGLILGLTVGRILSDRDKLRHSWADQVDAYEPGAFYGRPIPPSPKTDPQEGDA</sequence>
<feature type="region of interest" description="Disordered" evidence="1">
    <location>
        <begin position="59"/>
        <end position="80"/>
    </location>
</feature>
<feature type="transmembrane region" description="Helical" evidence="2">
    <location>
        <begin position="20"/>
        <end position="40"/>
    </location>
</feature>
<evidence type="ECO:0000256" key="1">
    <source>
        <dbReference type="SAM" id="MobiDB-lite"/>
    </source>
</evidence>
<keyword evidence="2" id="KW-1133">Transmembrane helix</keyword>
<keyword evidence="4" id="KW-1185">Reference proteome</keyword>
<comment type="caution">
    <text evidence="3">The sequence shown here is derived from an EMBL/GenBank/DDBJ whole genome shotgun (WGS) entry which is preliminary data.</text>
</comment>
<organism evidence="3 4">
    <name type="scientific">Entotheonella factor</name>
    <dbReference type="NCBI Taxonomy" id="1429438"/>
    <lineage>
        <taxon>Bacteria</taxon>
        <taxon>Pseudomonadati</taxon>
        <taxon>Nitrospinota/Tectimicrobiota group</taxon>
        <taxon>Candidatus Tectimicrobiota</taxon>
        <taxon>Candidatus Entotheonellia</taxon>
        <taxon>Candidatus Entotheonellales</taxon>
        <taxon>Candidatus Entotheonellaceae</taxon>
        <taxon>Candidatus Entotheonella</taxon>
    </lineage>
</organism>
<evidence type="ECO:0000313" key="4">
    <source>
        <dbReference type="Proteomes" id="UP000019141"/>
    </source>
</evidence>
<evidence type="ECO:0000256" key="2">
    <source>
        <dbReference type="SAM" id="Phobius"/>
    </source>
</evidence>
<keyword evidence="2" id="KW-0812">Transmembrane</keyword>
<keyword evidence="3" id="KW-0614">Plasmid</keyword>
<dbReference type="AlphaFoldDB" id="W4M0A1"/>
<dbReference type="Proteomes" id="UP000019141">
    <property type="component" value="Unassembled WGS sequence"/>
</dbReference>
<proteinExistence type="predicted"/>